<accession>A0A0V1INF3</accession>
<name>A0A0V1INF3_TRIPS</name>
<comment type="caution">
    <text evidence="2">The sequence shown here is derived from an EMBL/GenBank/DDBJ whole genome shotgun (WGS) entry which is preliminary data.</text>
</comment>
<keyword evidence="4" id="KW-1185">Reference proteome</keyword>
<dbReference type="AlphaFoldDB" id="A0A0V1INF3"/>
<organism evidence="2 4">
    <name type="scientific">Trichinella pseudospiralis</name>
    <name type="common">Parasitic roundworm</name>
    <dbReference type="NCBI Taxonomy" id="6337"/>
    <lineage>
        <taxon>Eukaryota</taxon>
        <taxon>Metazoa</taxon>
        <taxon>Ecdysozoa</taxon>
        <taxon>Nematoda</taxon>
        <taxon>Enoplea</taxon>
        <taxon>Dorylaimia</taxon>
        <taxon>Trichinellida</taxon>
        <taxon>Trichinellidae</taxon>
        <taxon>Trichinella</taxon>
    </lineage>
</organism>
<evidence type="ECO:0000313" key="3">
    <source>
        <dbReference type="Proteomes" id="UP000054632"/>
    </source>
</evidence>
<sequence length="72" mass="8563">MMHHDLIFCHNFNVTPICLVSIEKFKKENFHTVLCTVVLGNQEIKPQSYYHTKTFLIINYEFILFIVGQMNK</sequence>
<evidence type="ECO:0000313" key="1">
    <source>
        <dbReference type="EMBL" id="KRY75355.1"/>
    </source>
</evidence>
<evidence type="ECO:0000313" key="2">
    <source>
        <dbReference type="EMBL" id="KRZ24336.1"/>
    </source>
</evidence>
<dbReference type="EMBL" id="JYDS01000123">
    <property type="protein sequence ID" value="KRZ24336.1"/>
    <property type="molecule type" value="Genomic_DNA"/>
</dbReference>
<reference evidence="3 4" key="1">
    <citation type="submission" date="2015-01" db="EMBL/GenBank/DDBJ databases">
        <title>Evolution of Trichinella species and genotypes.</title>
        <authorList>
            <person name="Korhonen P.K."/>
            <person name="Edoardo P."/>
            <person name="Giuseppe L.R."/>
            <person name="Gasser R.B."/>
        </authorList>
    </citation>
    <scope>NUCLEOTIDE SEQUENCE [LARGE SCALE GENOMIC DNA]</scope>
    <source>
        <strain evidence="1">ISS13</strain>
        <strain evidence="2">ISS588</strain>
    </source>
</reference>
<protein>
    <submittedName>
        <fullName evidence="2">Uncharacterized protein</fullName>
    </submittedName>
</protein>
<gene>
    <name evidence="1" type="ORF">T4A_537</name>
    <name evidence="2" type="ORF">T4B_8450</name>
</gene>
<dbReference type="Proteomes" id="UP000054632">
    <property type="component" value="Unassembled WGS sequence"/>
</dbReference>
<proteinExistence type="predicted"/>
<dbReference type="EMBL" id="JYDR01000018">
    <property type="protein sequence ID" value="KRY75355.1"/>
    <property type="molecule type" value="Genomic_DNA"/>
</dbReference>
<evidence type="ECO:0000313" key="4">
    <source>
        <dbReference type="Proteomes" id="UP000054805"/>
    </source>
</evidence>
<dbReference type="Proteomes" id="UP000054805">
    <property type="component" value="Unassembled WGS sequence"/>
</dbReference>